<keyword evidence="4" id="KW-0732">Signal</keyword>
<dbReference type="GO" id="GO:0005975">
    <property type="term" value="P:carbohydrate metabolic process"/>
    <property type="evidence" value="ECO:0007669"/>
    <property type="project" value="InterPro"/>
</dbReference>
<dbReference type="GO" id="GO:0016020">
    <property type="term" value="C:membrane"/>
    <property type="evidence" value="ECO:0007669"/>
    <property type="project" value="TreeGrafter"/>
</dbReference>
<dbReference type="InterPro" id="IPR056442">
    <property type="entry name" value="GINT1_N"/>
</dbReference>
<dbReference type="Gene3D" id="3.20.20.370">
    <property type="entry name" value="Glycoside hydrolase/deacetylase"/>
    <property type="match status" value="7"/>
</dbReference>
<dbReference type="Gene3D" id="2.115.10.20">
    <property type="entry name" value="Glycosyl hydrolase domain, family 43"/>
    <property type="match status" value="1"/>
</dbReference>
<evidence type="ECO:0000256" key="1">
    <source>
        <dbReference type="ARBA" id="ARBA00022723"/>
    </source>
</evidence>
<feature type="domain" description="NodB homology" evidence="5">
    <location>
        <begin position="1120"/>
        <end position="1299"/>
    </location>
</feature>
<evidence type="ECO:0000259" key="5">
    <source>
        <dbReference type="PROSITE" id="PS51677"/>
    </source>
</evidence>
<dbReference type="EMBL" id="FNQH01000003">
    <property type="protein sequence ID" value="SEA57083.1"/>
    <property type="molecule type" value="Genomic_DNA"/>
</dbReference>
<feature type="chain" id="PRO_5044306951" evidence="4">
    <location>
        <begin position="23"/>
        <end position="2059"/>
    </location>
</feature>
<proteinExistence type="predicted"/>
<accession>A0AB38A140</accession>
<feature type="region of interest" description="Disordered" evidence="3">
    <location>
        <begin position="29"/>
        <end position="182"/>
    </location>
</feature>
<protein>
    <submittedName>
        <fullName evidence="6">Peptidoglycan/xylan/chitin deacetylase, PgdA/CDA1 family</fullName>
    </submittedName>
</protein>
<feature type="compositionally biased region" description="Low complexity" evidence="3">
    <location>
        <begin position="29"/>
        <end position="38"/>
    </location>
</feature>
<dbReference type="SUPFAM" id="SSF88713">
    <property type="entry name" value="Glycoside hydrolase/deacetylase"/>
    <property type="match status" value="7"/>
</dbReference>
<evidence type="ECO:0000256" key="3">
    <source>
        <dbReference type="SAM" id="MobiDB-lite"/>
    </source>
</evidence>
<feature type="domain" description="NodB homology" evidence="5">
    <location>
        <begin position="678"/>
        <end position="857"/>
    </location>
</feature>
<comment type="caution">
    <text evidence="6">The sequence shown here is derived from an EMBL/GenBank/DDBJ whole genome shotgun (WGS) entry which is preliminary data.</text>
</comment>
<feature type="signal peptide" evidence="4">
    <location>
        <begin position="1"/>
        <end position="22"/>
    </location>
</feature>
<dbReference type="InterPro" id="IPR050248">
    <property type="entry name" value="Polysacc_deacetylase_ArnD"/>
</dbReference>
<reference evidence="6 7" key="1">
    <citation type="submission" date="2016-10" db="EMBL/GenBank/DDBJ databases">
        <authorList>
            <person name="Varghese N."/>
            <person name="Submissions S."/>
        </authorList>
    </citation>
    <scope>NUCLEOTIDE SEQUENCE [LARGE SCALE GENOMIC DNA]</scope>
    <source>
        <strain evidence="6 7">DSM 14526</strain>
    </source>
</reference>
<gene>
    <name evidence="6" type="ORF">SAMN04488525_103483</name>
</gene>
<feature type="compositionally biased region" description="Low complexity" evidence="3">
    <location>
        <begin position="98"/>
        <end position="146"/>
    </location>
</feature>
<dbReference type="InterPro" id="IPR023296">
    <property type="entry name" value="Glyco_hydro_beta-prop_sf"/>
</dbReference>
<organism evidence="6 7">
    <name type="scientific">Trichococcus collinsii</name>
    <dbReference type="NCBI Taxonomy" id="157076"/>
    <lineage>
        <taxon>Bacteria</taxon>
        <taxon>Bacillati</taxon>
        <taxon>Bacillota</taxon>
        <taxon>Bacilli</taxon>
        <taxon>Lactobacillales</taxon>
        <taxon>Carnobacteriaceae</taxon>
        <taxon>Trichococcus</taxon>
    </lineage>
</organism>
<keyword evidence="7" id="KW-1185">Reference proteome</keyword>
<dbReference type="GO" id="GO:0046872">
    <property type="term" value="F:metal ion binding"/>
    <property type="evidence" value="ECO:0007669"/>
    <property type="project" value="UniProtKB-KW"/>
</dbReference>
<dbReference type="Proteomes" id="UP000199042">
    <property type="component" value="Unassembled WGS sequence"/>
</dbReference>
<dbReference type="InterPro" id="IPR002509">
    <property type="entry name" value="NODB_dom"/>
</dbReference>
<evidence type="ECO:0000256" key="4">
    <source>
        <dbReference type="SAM" id="SignalP"/>
    </source>
</evidence>
<feature type="compositionally biased region" description="Low complexity" evidence="3">
    <location>
        <begin position="164"/>
        <end position="182"/>
    </location>
</feature>
<dbReference type="PROSITE" id="PS51677">
    <property type="entry name" value="NODB"/>
    <property type="match status" value="7"/>
</dbReference>
<feature type="domain" description="NodB homology" evidence="5">
    <location>
        <begin position="1561"/>
        <end position="1740"/>
    </location>
</feature>
<dbReference type="CDD" id="cd10917">
    <property type="entry name" value="CE4_NodB_like_6s_7s"/>
    <property type="match status" value="7"/>
</dbReference>
<dbReference type="RefSeq" id="WP_086985935.1">
    <property type="nucleotide sequence ID" value="NZ_FJNA01000001.1"/>
</dbReference>
<keyword evidence="2" id="KW-0378">Hydrolase</keyword>
<evidence type="ECO:0000256" key="2">
    <source>
        <dbReference type="ARBA" id="ARBA00022801"/>
    </source>
</evidence>
<evidence type="ECO:0000313" key="7">
    <source>
        <dbReference type="Proteomes" id="UP000199042"/>
    </source>
</evidence>
<dbReference type="Pfam" id="PF24793">
    <property type="entry name" value="GINT1_N"/>
    <property type="match status" value="1"/>
</dbReference>
<feature type="compositionally biased region" description="Low complexity" evidence="3">
    <location>
        <begin position="66"/>
        <end position="79"/>
    </location>
</feature>
<feature type="domain" description="NodB homology" evidence="5">
    <location>
        <begin position="449"/>
        <end position="629"/>
    </location>
</feature>
<dbReference type="InterPro" id="IPR011330">
    <property type="entry name" value="Glyco_hydro/deAcase_b/a-brl"/>
</dbReference>
<evidence type="ECO:0000313" key="6">
    <source>
        <dbReference type="EMBL" id="SEA57083.1"/>
    </source>
</evidence>
<keyword evidence="1" id="KW-0479">Metal-binding</keyword>
<sequence>MKKRFMILPPFLVIFTIYGALTDVSAATEGTTGTTETTLQEPILNEQPPGIPLPETVLETNDANIPETTTTESPPAEVTAVDEQMTETPAPPTEQPLPETADPQPTPETTTPATTPIEEATTPEATDLTPPTTVTPTPDTTAPVTTIPEENPVDITVEQPVSGTETPIETEQPTDTPTEPIEVPAETAPIEPIEEAQISYEEPMQLMAAAAVSDFSGTSQIINSVNIADNVIALTFDDGHSYGNLYEILDNLNYLGVKATFFMNGDADASLLQQIVADGHQLANHTYSHGDSTTLSSSALANDINLMEDYIQTTTGTSSLPFLRLPYGSYNSSVLDTVGSLGYQYTIGWDVDTLDWTGISATEVSNAVVNNVRPGSIVLMHASVGAANTPESLWYSIAALKQAGYGFSTVNDLLALGGYFAVEEEAPIEEDYSDDILSEVINQVSTGEKTISLTISDASDAENVREILANLATMDVKATFFLNGLTDPTVINEIIQQGHEIGNHTYTHDDATAMTVDEVVWELNAMETLVQDSTGGATTRPYFRAPMGATNDAVLATAASMGYAYTIGWTVDTRDWSGTLTAAQVSSAVVNNLAPGAIFLMHGNASASTTPAALLQMITAIRQLGYNFATISGLLALEGSYPTIPGEEPGETIPDPDPTPPSITSPAEIVNQVNTDVPVISLTISDASGTENVRQILNNLALLGIKATFFLNGMTDPSLIDEIIAQGHEIGNHTYSHEDATQMTQAQLTADLNNLEQLVQDAAGTSTTPYFRAPMGETNATVLATAGSLGYQYAIGWTIETRDWSGTQTAAQISSAVVNSLAPGAILLLHGSADAVATPAAILQMVAAVQALGYRFETITGLLAYQGIYVGEEPVVTDPDVEEPDYGTGPSRFVSHVDTDRNVIALTFDDGDDYTNLADIIYNLNYLGVKATFFLNGTTDPGLMAELVATGHQLSNHTYSHNDDSTSLSADELAYDLELMEDYIMQTTGVSSKPYFRAPAGVYNDAVLETLGSLGYAYTIGWTQDTRDWEGLSETQIAASVTDYLDAGSIYLLHANPTAVGTPQSLWYLIAEARNQGYEFVTIDELMALEGVTDDGSNNGPGEISEGVSQFIEQVDTDQKVISLTFDDLGDSEVLQGILDALAELDVKATFFADGTADPDMLYQVVSQGHELGNHSYSHEFSTYLTIAEFTAELNALENKVVNATGATSRPLFRPPYGDYDQSVLETLGSLGYTYTIGWSVDSLDYLGTLSSEEIAFNVLDQLAPGSIYLMHAVPESVNTPGSLYEIIASAREAGYSFATISDLIQLDGVYLGDPTDPVDPVDPVETVLSQLINQVTTGEKVVSLTISDASNADNLREILANLATLNVKATFFLNGLTDPTLIDDIIAQGHEIGNHTFSQDDATQMTAAQLTTDLNNLEQLVQNASGTSTKPYFRAPMGATNTTVLTTAGTLGYDYTIGWTVDTRDWSGTMTAAQVSSAVVNNLTPGSIFLLHGNSSAATTPAALLEMISAARALGYEFTTITGLLALQGIYPDPVDPVDPDPPVITTPSQLVNQVNTNQQVISLTISDVSSAANLRQILANLALLDVKATFFLNGLTDPTLIDDIIAQGHEIGNHTFTQDDATQMTAAELTTDLNQLEQLVKNATGESTTPYFRAPMGETNATVLATAGSLGYTYTIGWTVDTRDWSGTLSASQVSAAVLNNLSAGAIYLLHGNSSASTTPTALLEMITAARALGYQFKTISELLAYEGDFSYVEPEPEFVIPVLDDFGNVTNPVITRNDVTDVTNPLGTADPFIILVDGVYHMFFEVLQEYNIATQSFTDSVAHAYSSDLVNWTYTQIVLGPETDGIRAAYPSVFEYNENYYMVPDQAGNVEAYFATSFPLDWDYHSTLLEGNFVDSNVFEVGGTWYLTTSEQPYNSISLYYNTSGDWRNDQWQLHPAGLIIEEDWTEKGYRGAGNPFVFEDYVVMPVQVTPVATNVYGEYTSWYKLSDLSTTTVTVEYLGEAVGAQDNGEWNNLAMHHIAHAPYGDGYVYVVDGLAYYAASTGQAEYTIGLYTEIA</sequence>
<dbReference type="Pfam" id="PF01522">
    <property type="entry name" value="Polysacc_deac_1"/>
    <property type="match status" value="7"/>
</dbReference>
<feature type="domain" description="NodB homology" evidence="5">
    <location>
        <begin position="902"/>
        <end position="1081"/>
    </location>
</feature>
<name>A0AB38A140_9LACT</name>
<dbReference type="GO" id="GO:0016810">
    <property type="term" value="F:hydrolase activity, acting on carbon-nitrogen (but not peptide) bonds"/>
    <property type="evidence" value="ECO:0007669"/>
    <property type="project" value="InterPro"/>
</dbReference>
<dbReference type="SUPFAM" id="SSF75005">
    <property type="entry name" value="Arabinanase/levansucrase/invertase"/>
    <property type="match status" value="1"/>
</dbReference>
<feature type="domain" description="NodB homology" evidence="5">
    <location>
        <begin position="1341"/>
        <end position="1520"/>
    </location>
</feature>
<dbReference type="PANTHER" id="PTHR10587">
    <property type="entry name" value="GLYCOSYL TRANSFERASE-RELATED"/>
    <property type="match status" value="1"/>
</dbReference>
<dbReference type="PANTHER" id="PTHR10587:SF133">
    <property type="entry name" value="CHITIN DEACETYLASE 1-RELATED"/>
    <property type="match status" value="1"/>
</dbReference>
<feature type="domain" description="NodB homology" evidence="5">
    <location>
        <begin position="230"/>
        <end position="408"/>
    </location>
</feature>